<accession>A0ABR4DX61</accession>
<dbReference type="EMBL" id="JBAWTH010000148">
    <property type="protein sequence ID" value="KAL2274821.1"/>
    <property type="molecule type" value="Genomic_DNA"/>
</dbReference>
<reference evidence="1 2" key="1">
    <citation type="submission" date="2024-03" db="EMBL/GenBank/DDBJ databases">
        <title>A high-quality draft genome sequence of Diaporthe vaccinii, a causative agent of upright dieback and viscid rot disease in cranberry plants.</title>
        <authorList>
            <person name="Sarrasin M."/>
            <person name="Lang B.F."/>
            <person name="Burger G."/>
        </authorList>
    </citation>
    <scope>NUCLEOTIDE SEQUENCE [LARGE SCALE GENOMIC DNA]</scope>
    <source>
        <strain evidence="1 2">IS7</strain>
    </source>
</reference>
<name>A0ABR4DX61_9PEZI</name>
<gene>
    <name evidence="1" type="ORF">FJTKL_02723</name>
</gene>
<evidence type="ECO:0000313" key="2">
    <source>
        <dbReference type="Proteomes" id="UP001600888"/>
    </source>
</evidence>
<sequence>MPVARVSMPSPHFPKFKFRSSCNIFAPGHTKCIDYMLGSHNFSKMCAERPSTYSPTTIVVDSPDCPLPAADAAMLCLRAFLNRFGILGLFQPREITVVFQHHVYGKQSSGSGSYAAVNMHWRFALDGHIPRIDIQELHSSECLRIGSTNDTTGRLPHDTF</sequence>
<dbReference type="Proteomes" id="UP001600888">
    <property type="component" value="Unassembled WGS sequence"/>
</dbReference>
<organism evidence="1 2">
    <name type="scientific">Diaporthe vaccinii</name>
    <dbReference type="NCBI Taxonomy" id="105482"/>
    <lineage>
        <taxon>Eukaryota</taxon>
        <taxon>Fungi</taxon>
        <taxon>Dikarya</taxon>
        <taxon>Ascomycota</taxon>
        <taxon>Pezizomycotina</taxon>
        <taxon>Sordariomycetes</taxon>
        <taxon>Sordariomycetidae</taxon>
        <taxon>Diaporthales</taxon>
        <taxon>Diaporthaceae</taxon>
        <taxon>Diaporthe</taxon>
        <taxon>Diaporthe eres species complex</taxon>
    </lineage>
</organism>
<keyword evidence="2" id="KW-1185">Reference proteome</keyword>
<evidence type="ECO:0000313" key="1">
    <source>
        <dbReference type="EMBL" id="KAL2274821.1"/>
    </source>
</evidence>
<comment type="caution">
    <text evidence="1">The sequence shown here is derived from an EMBL/GenBank/DDBJ whole genome shotgun (WGS) entry which is preliminary data.</text>
</comment>
<protein>
    <submittedName>
        <fullName evidence="1">Uncharacterized protein</fullName>
    </submittedName>
</protein>
<proteinExistence type="predicted"/>